<dbReference type="AlphaFoldDB" id="A0A8T2S5Q1"/>
<evidence type="ECO:0000313" key="1">
    <source>
        <dbReference type="EMBL" id="KAH7306767.1"/>
    </source>
</evidence>
<gene>
    <name evidence="1" type="ORF">KP509_22G029000</name>
</gene>
<dbReference type="EMBL" id="CM035427">
    <property type="protein sequence ID" value="KAH7306767.1"/>
    <property type="molecule type" value="Genomic_DNA"/>
</dbReference>
<name>A0A8T2S5Q1_CERRI</name>
<proteinExistence type="predicted"/>
<reference evidence="1" key="1">
    <citation type="submission" date="2021-08" db="EMBL/GenBank/DDBJ databases">
        <title>WGS assembly of Ceratopteris richardii.</title>
        <authorList>
            <person name="Marchant D.B."/>
            <person name="Chen G."/>
            <person name="Jenkins J."/>
            <person name="Shu S."/>
            <person name="Leebens-Mack J."/>
            <person name="Grimwood J."/>
            <person name="Schmutz J."/>
            <person name="Soltis P."/>
            <person name="Soltis D."/>
            <person name="Chen Z.-H."/>
        </authorList>
    </citation>
    <scope>NUCLEOTIDE SEQUENCE</scope>
    <source>
        <strain evidence="1">Whitten #5841</strain>
        <tissue evidence="1">Leaf</tissue>
    </source>
</reference>
<dbReference type="OrthoDB" id="1965500at2759"/>
<evidence type="ECO:0000313" key="2">
    <source>
        <dbReference type="Proteomes" id="UP000825935"/>
    </source>
</evidence>
<protein>
    <submittedName>
        <fullName evidence="1">Uncharacterized protein</fullName>
    </submittedName>
</protein>
<sequence>MTWSFFGVGHGKGEHDGAGACNASDVVQFCREKLSDGVVGTYASRVREVHRIFWEVTADACQWDCHPIENSRYEGHHDFLSDALVVGNNFVVPTEDLNEEQDEFYILQCVRLKSQVTSMKTDQWGNIIDIGTYDVEGLYYRKVSDDVYELLRMSPIVMIYTHLLSTCISHGQIHITFICGLCQHTSYGIVGCIHMYMEWLSPIWCS</sequence>
<dbReference type="Proteomes" id="UP000825935">
    <property type="component" value="Chromosome 22"/>
</dbReference>
<keyword evidence="2" id="KW-1185">Reference proteome</keyword>
<accession>A0A8T2S5Q1</accession>
<organism evidence="1 2">
    <name type="scientific">Ceratopteris richardii</name>
    <name type="common">Triangle waterfern</name>
    <dbReference type="NCBI Taxonomy" id="49495"/>
    <lineage>
        <taxon>Eukaryota</taxon>
        <taxon>Viridiplantae</taxon>
        <taxon>Streptophyta</taxon>
        <taxon>Embryophyta</taxon>
        <taxon>Tracheophyta</taxon>
        <taxon>Polypodiopsida</taxon>
        <taxon>Polypodiidae</taxon>
        <taxon>Polypodiales</taxon>
        <taxon>Pteridineae</taxon>
        <taxon>Pteridaceae</taxon>
        <taxon>Parkerioideae</taxon>
        <taxon>Ceratopteris</taxon>
    </lineage>
</organism>
<comment type="caution">
    <text evidence="1">The sequence shown here is derived from an EMBL/GenBank/DDBJ whole genome shotgun (WGS) entry which is preliminary data.</text>
</comment>